<comment type="subcellular location">
    <subcellularLocation>
        <location evidence="1">Membrane</location>
    </subcellularLocation>
</comment>
<comment type="caution">
    <text evidence="7">The sequence shown here is derived from an EMBL/GenBank/DDBJ whole genome shotgun (WGS) entry which is preliminary data.</text>
</comment>
<evidence type="ECO:0000256" key="1">
    <source>
        <dbReference type="ARBA" id="ARBA00004370"/>
    </source>
</evidence>
<feature type="domain" description="Band 7" evidence="6">
    <location>
        <begin position="24"/>
        <end position="192"/>
    </location>
</feature>
<dbReference type="AlphaFoldDB" id="N1ZZ89"/>
<proteinExistence type="inferred from homology"/>
<dbReference type="SUPFAM" id="SSF117892">
    <property type="entry name" value="Band 7/SPFH domain"/>
    <property type="match status" value="1"/>
</dbReference>
<dbReference type="STRING" id="1235802.C823_05667"/>
<dbReference type="InterPro" id="IPR031905">
    <property type="entry name" value="Flotillin_C"/>
</dbReference>
<feature type="coiled-coil region" evidence="4">
    <location>
        <begin position="346"/>
        <end position="423"/>
    </location>
</feature>
<keyword evidence="8" id="KW-1185">Reference proteome</keyword>
<accession>N1ZZ89</accession>
<reference evidence="7 8" key="1">
    <citation type="journal article" date="2014" name="Genome Announc.">
        <title>Draft genome sequences of the altered schaedler flora, a defined bacterial community from gnotobiotic mice.</title>
        <authorList>
            <person name="Wannemuehler M.J."/>
            <person name="Overstreet A.M."/>
            <person name="Ward D.V."/>
            <person name="Phillips G.J."/>
        </authorList>
    </citation>
    <scope>NUCLEOTIDE SEQUENCE [LARGE SCALE GENOMIC DNA]</scope>
    <source>
        <strain evidence="7 8">ASF492</strain>
    </source>
</reference>
<evidence type="ECO:0000256" key="3">
    <source>
        <dbReference type="ARBA" id="ARBA00023136"/>
    </source>
</evidence>
<dbReference type="SMART" id="SM00244">
    <property type="entry name" value="PHB"/>
    <property type="match status" value="1"/>
</dbReference>
<dbReference type="GO" id="GO:0002020">
    <property type="term" value="F:protease binding"/>
    <property type="evidence" value="ECO:0007669"/>
    <property type="project" value="TreeGrafter"/>
</dbReference>
<dbReference type="Proteomes" id="UP000012589">
    <property type="component" value="Unassembled WGS sequence"/>
</dbReference>
<dbReference type="GO" id="GO:0005886">
    <property type="term" value="C:plasma membrane"/>
    <property type="evidence" value="ECO:0007669"/>
    <property type="project" value="TreeGrafter"/>
</dbReference>
<dbReference type="InterPro" id="IPR027705">
    <property type="entry name" value="Flotillin_fam"/>
</dbReference>
<evidence type="ECO:0000259" key="6">
    <source>
        <dbReference type="SMART" id="SM00244"/>
    </source>
</evidence>
<gene>
    <name evidence="7" type="ORF">C823_05667</name>
</gene>
<evidence type="ECO:0000313" key="8">
    <source>
        <dbReference type="Proteomes" id="UP000012589"/>
    </source>
</evidence>
<keyword evidence="3 5" id="KW-0472">Membrane</keyword>
<dbReference type="InterPro" id="IPR001107">
    <property type="entry name" value="Band_7"/>
</dbReference>
<dbReference type="Pfam" id="PF01145">
    <property type="entry name" value="Band_7"/>
    <property type="match status" value="1"/>
</dbReference>
<dbReference type="PANTHER" id="PTHR13806:SF46">
    <property type="entry name" value="FLOTILLIN-1-RELATED"/>
    <property type="match status" value="1"/>
</dbReference>
<comment type="similarity">
    <text evidence="2">Belongs to the band 7/mec-2 family. Flotillin subfamily.</text>
</comment>
<feature type="transmembrane region" description="Helical" evidence="5">
    <location>
        <begin position="6"/>
        <end position="26"/>
    </location>
</feature>
<name>N1ZZ89_9FIRM</name>
<evidence type="ECO:0000313" key="7">
    <source>
        <dbReference type="EMBL" id="EMZ19115.1"/>
    </source>
</evidence>
<keyword evidence="5" id="KW-0812">Transmembrane</keyword>
<feature type="coiled-coil region" evidence="4">
    <location>
        <begin position="197"/>
        <end position="320"/>
    </location>
</feature>
<dbReference type="Pfam" id="PF15975">
    <property type="entry name" value="Flot"/>
    <property type="match status" value="1"/>
</dbReference>
<dbReference type="OrthoDB" id="9786220at2"/>
<keyword evidence="5" id="KW-1133">Transmembrane helix</keyword>
<evidence type="ECO:0000256" key="4">
    <source>
        <dbReference type="SAM" id="Coils"/>
    </source>
</evidence>
<evidence type="ECO:0000256" key="2">
    <source>
        <dbReference type="ARBA" id="ARBA00007161"/>
    </source>
</evidence>
<sequence length="529" mass="57550">MMSELLPIIAIPIVIVLVLIAIFSMWKKVPQDKAGVITGLKRRVITGGGGLVIPGVERIDYISLGNMPLRVDTRGSLSSQGVPISVSTTAVIKVRNSPDAILTAIEQFTGKNEQEIIKNIMSTATAVLEGKLREIIATMTVEDLYQKREAFSSQVQEVVGTELGNMGLEVKNFTITDISDENGYIEALGEGMIAQRKKDAEIQKSEAKREQDERTSENIKIGEQAKLEAATAIKQAEKEKQVAEARYQKEISTANAEAELAHDIQRKKTQKEVIQAEMDAELIRQQRQKEIAEAEIQVQITQAQKNTELAEQRALEKEKQLLSDVVKPAEAGRKRLEQESEADKYAEIKKAEAEAEKKKIDALAEAEAIKARAAAEAQAIEAKARAEAEAIARKGSAEAEAKKASLLAEAEGLERKAEAMQKLNSAGVIQMVIDKLPEMASAVAQPLTAIDKISIIDSGGGESGVSRMGGYVPSLLAKTMETVKETTGFDMLDAMKTNTIQAQTERNIKVEGLASDRSAVKNGRDATEE</sequence>
<dbReference type="HOGENOM" id="CLU_038134_0_1_9"/>
<dbReference type="CDD" id="cd03399">
    <property type="entry name" value="SPFH_flotillin"/>
    <property type="match status" value="1"/>
</dbReference>
<dbReference type="InterPro" id="IPR036013">
    <property type="entry name" value="Band_7/SPFH_dom_sf"/>
</dbReference>
<evidence type="ECO:0000256" key="5">
    <source>
        <dbReference type="SAM" id="Phobius"/>
    </source>
</evidence>
<dbReference type="PANTHER" id="PTHR13806">
    <property type="entry name" value="FLOTILLIN-RELATED"/>
    <property type="match status" value="1"/>
</dbReference>
<dbReference type="PATRIC" id="fig|1235802.3.peg.5989"/>
<dbReference type="eggNOG" id="COG2268">
    <property type="taxonomic scope" value="Bacteria"/>
</dbReference>
<keyword evidence="4" id="KW-0175">Coiled coil</keyword>
<dbReference type="Gene3D" id="3.30.479.30">
    <property type="entry name" value="Band 7 domain"/>
    <property type="match status" value="1"/>
</dbReference>
<protein>
    <recommendedName>
        <fullName evidence="6">Band 7 domain-containing protein</fullName>
    </recommendedName>
</protein>
<dbReference type="EMBL" id="AQFT01000175">
    <property type="protein sequence ID" value="EMZ19115.1"/>
    <property type="molecule type" value="Genomic_DNA"/>
</dbReference>
<dbReference type="GO" id="GO:0072659">
    <property type="term" value="P:protein localization to plasma membrane"/>
    <property type="evidence" value="ECO:0007669"/>
    <property type="project" value="TreeGrafter"/>
</dbReference>
<organism evidence="7 8">
    <name type="scientific">Eubacterium plexicaudatum ASF492</name>
    <dbReference type="NCBI Taxonomy" id="1235802"/>
    <lineage>
        <taxon>Bacteria</taxon>
        <taxon>Bacillati</taxon>
        <taxon>Bacillota</taxon>
        <taxon>Clostridia</taxon>
        <taxon>Eubacteriales</taxon>
        <taxon>Eubacteriaceae</taxon>
        <taxon>Eubacterium</taxon>
    </lineage>
</organism>